<dbReference type="Gramene" id="TraesSYM4D03G02531540.1">
    <property type="protein sequence ID" value="TraesSYM4D03G02531540.1"/>
    <property type="gene ID" value="TraesSYM4D03G02531540"/>
</dbReference>
<dbReference type="Gramene" id="TraesARI4D03G02542650.1">
    <property type="protein sequence ID" value="TraesARI4D03G02542650.1"/>
    <property type="gene ID" value="TraesARI4D03G02542650"/>
</dbReference>
<dbReference type="Gramene" id="TraesROB_scaffold_042323_01G000100.1">
    <property type="protein sequence ID" value="TraesROB_scaffold_042323_01G000100.1"/>
    <property type="gene ID" value="TraesROB_scaffold_042323_01G000100"/>
</dbReference>
<dbReference type="OrthoDB" id="689633at2759"/>
<sequence>MEDSVGEAERREQEETMAQGKKRGREEEQEAGAGRVVEGKAEVAVAEEGGFLSSMASKIGVAMSGATNGSGGAEDTGEGNGNGNGSALAVSDGDEEKAAGNGIFHKLLSSSSPSPPVTEEERRGGKDEDEGGEQAGILSAMASKIGMAMSGNGTHGGSGEDVDHSKGEGEDKEEMGGDEPNGGGIVKQIMSNLPTSDTRGPDAEEASLLISIIDD</sequence>
<dbReference type="Gramene" id="TraesPARA_EIv1.0_1459510.1">
    <property type="protein sequence ID" value="TraesPARA_EIv1.0_1459510.1.CDS"/>
    <property type="gene ID" value="TraesPARA_EIv1.0_1459510"/>
</dbReference>
<feature type="compositionally biased region" description="Polar residues" evidence="1">
    <location>
        <begin position="189"/>
        <end position="198"/>
    </location>
</feature>
<dbReference type="Gramene" id="TraesLDM4D03G02506010.1">
    <property type="protein sequence ID" value="TraesLDM4D03G02506010.1"/>
    <property type="gene ID" value="TraesLDM4D03G02506010"/>
</dbReference>
<dbReference type="Gramene" id="TraesWEE_scaffold_105744_01G000400.1">
    <property type="protein sequence ID" value="TraesWEE_scaffold_105744_01G000400.1"/>
    <property type="gene ID" value="TraesWEE_scaffold_105744_01G000400"/>
</dbReference>
<feature type="region of interest" description="Disordered" evidence="1">
    <location>
        <begin position="62"/>
        <end position="215"/>
    </location>
</feature>
<reference evidence="2" key="2">
    <citation type="submission" date="2018-10" db="UniProtKB">
        <authorList>
            <consortium name="EnsemblPlants"/>
        </authorList>
    </citation>
    <scope>IDENTIFICATION</scope>
</reference>
<dbReference type="RefSeq" id="XP_044375504.1">
    <property type="nucleotide sequence ID" value="XM_044519569.1"/>
</dbReference>
<proteinExistence type="predicted"/>
<evidence type="ECO:0000313" key="2">
    <source>
        <dbReference type="EnsemblPlants" id="TraesCS4D02G192300.1"/>
    </source>
</evidence>
<feature type="region of interest" description="Disordered" evidence="1">
    <location>
        <begin position="1"/>
        <end position="41"/>
    </location>
</feature>
<dbReference type="Gramene" id="TraesCS4D02G192300.1">
    <property type="protein sequence ID" value="TraesCS4D02G192300.1"/>
    <property type="gene ID" value="TraesCS4D02G192300"/>
</dbReference>
<reference evidence="2" key="1">
    <citation type="submission" date="2018-08" db="EMBL/GenBank/DDBJ databases">
        <authorList>
            <person name="Rossello M."/>
        </authorList>
    </citation>
    <scope>NUCLEOTIDE SEQUENCE [LARGE SCALE GENOMIC DNA]</scope>
    <source>
        <strain evidence="2">cv. Chinese Spring</strain>
    </source>
</reference>
<keyword evidence="3" id="KW-1185">Reference proteome</keyword>
<dbReference type="Gramene" id="TraesCLE_scaffold_080177_01G000200.1">
    <property type="protein sequence ID" value="TraesCLE_scaffold_080177_01G000200.1"/>
    <property type="gene ID" value="TraesCLE_scaffold_080177_01G000200"/>
</dbReference>
<dbReference type="AlphaFoldDB" id="A0A3B6JJ30"/>
<dbReference type="Gramene" id="TraesJUL4D03G02522610.1">
    <property type="protein sequence ID" value="TraesJUL4D03G02522610.1"/>
    <property type="gene ID" value="TraesJUL4D03G02522610"/>
</dbReference>
<dbReference type="Gramene" id="TraesCAD_scaffold_107831_01G000200.1">
    <property type="protein sequence ID" value="TraesCAD_scaffold_107831_01G000200.1"/>
    <property type="gene ID" value="TraesCAD_scaffold_107831_01G000200"/>
</dbReference>
<dbReference type="EnsemblPlants" id="TraesCS4D02G192300.1">
    <property type="protein sequence ID" value="TraesCS4D02G192300.1"/>
    <property type="gene ID" value="TraesCS4D02G192300"/>
</dbReference>
<dbReference type="Gramene" id="TraesMAC4D03G02501550.1">
    <property type="protein sequence ID" value="TraesMAC4D03G02501550.1"/>
    <property type="gene ID" value="TraesMAC4D03G02501550"/>
</dbReference>
<evidence type="ECO:0000256" key="1">
    <source>
        <dbReference type="SAM" id="MobiDB-lite"/>
    </source>
</evidence>
<organism evidence="2">
    <name type="scientific">Triticum aestivum</name>
    <name type="common">Wheat</name>
    <dbReference type="NCBI Taxonomy" id="4565"/>
    <lineage>
        <taxon>Eukaryota</taxon>
        <taxon>Viridiplantae</taxon>
        <taxon>Streptophyta</taxon>
        <taxon>Embryophyta</taxon>
        <taxon>Tracheophyta</taxon>
        <taxon>Spermatophyta</taxon>
        <taxon>Magnoliopsida</taxon>
        <taxon>Liliopsida</taxon>
        <taxon>Poales</taxon>
        <taxon>Poaceae</taxon>
        <taxon>BOP clade</taxon>
        <taxon>Pooideae</taxon>
        <taxon>Triticodae</taxon>
        <taxon>Triticeae</taxon>
        <taxon>Triticinae</taxon>
        <taxon>Triticum</taxon>
    </lineage>
</organism>
<dbReference type="Gramene" id="TraesJAG4D03G02501010.1">
    <property type="protein sequence ID" value="TraesJAG4D03G02501010.1"/>
    <property type="gene ID" value="TraesJAG4D03G02501010"/>
</dbReference>
<dbReference type="Gramene" id="TraesLAC4D03G02456920.2">
    <property type="protein sequence ID" value="TraesLAC4D03G02456920.2"/>
    <property type="gene ID" value="TraesLAC4D03G02456920"/>
</dbReference>
<dbReference type="Gramene" id="TraesCS4D03G0476400.1">
    <property type="protein sequence ID" value="TraesCS4D03G0476400.1.CDS"/>
    <property type="gene ID" value="TraesCS4D03G0476400"/>
</dbReference>
<dbReference type="Gramene" id="TraesNOR4D03G02520980.2">
    <property type="protein sequence ID" value="TraesNOR4D03G02520980.2"/>
    <property type="gene ID" value="TraesNOR4D03G02520980"/>
</dbReference>
<name>A0A3B6JJ30_WHEAT</name>
<feature type="compositionally biased region" description="Gly residues" evidence="1">
    <location>
        <begin position="68"/>
        <end position="84"/>
    </location>
</feature>
<dbReference type="OMA" id="MSMAQGK"/>
<accession>A0A3B6JJ30</accession>
<dbReference type="Gramene" id="TraesSTA4D03G02498800.1">
    <property type="protein sequence ID" value="TraesSTA4D03G02498800.1"/>
    <property type="gene ID" value="TraesSTA4D03G02498800"/>
</dbReference>
<feature type="compositionally biased region" description="Low complexity" evidence="1">
    <location>
        <begin position="31"/>
        <end position="41"/>
    </location>
</feature>
<dbReference type="Proteomes" id="UP000019116">
    <property type="component" value="Chromosome 4D"/>
</dbReference>
<dbReference type="PaxDb" id="4565-Traes_4DL_DE24CB90D.1"/>
<gene>
    <name evidence="2" type="primary">LOC123097747</name>
</gene>
<protein>
    <submittedName>
        <fullName evidence="2">Uncharacterized protein</fullName>
    </submittedName>
</protein>
<dbReference type="GeneID" id="123097747"/>
<dbReference type="KEGG" id="taes:123097747"/>
<evidence type="ECO:0000313" key="3">
    <source>
        <dbReference type="Proteomes" id="UP000019116"/>
    </source>
</evidence>